<reference evidence="8 9" key="1">
    <citation type="submission" date="2014-07" db="EMBL/GenBank/DDBJ databases">
        <title>Comparative analysis of Nitrosococcus oceani genome inventories of strains from Pacific and Atlantic gyres.</title>
        <authorList>
            <person name="Lim C.K."/>
            <person name="Wang L."/>
            <person name="Sayavedra-Soto L.A."/>
            <person name="Klotz M.G."/>
        </authorList>
    </citation>
    <scope>NUCLEOTIDE SEQUENCE [LARGE SCALE GENOMIC DNA]</scope>
    <source>
        <strain evidence="8 9">C-27</strain>
    </source>
</reference>
<dbReference type="GO" id="GO:0043165">
    <property type="term" value="P:Gram-negative-bacterium-type cell outer membrane assembly"/>
    <property type="evidence" value="ECO:0007669"/>
    <property type="project" value="UniProtKB-UniRule"/>
</dbReference>
<comment type="caution">
    <text evidence="4">Lacks conserved residue(s) required for the propagation of feature annotation.</text>
</comment>
<dbReference type="Gene3D" id="2.60.450.10">
    <property type="entry name" value="Lipopolysaccharide (LPS) transport protein A like domain"/>
    <property type="match status" value="1"/>
</dbReference>
<feature type="domain" description="Organic solvent tolerance-like N-terminal" evidence="5">
    <location>
        <begin position="56"/>
        <end position="187"/>
    </location>
</feature>
<evidence type="ECO:0000256" key="1">
    <source>
        <dbReference type="ARBA" id="ARBA00022729"/>
    </source>
</evidence>
<comment type="caution">
    <text evidence="8">The sequence shown here is derived from an EMBL/GenBank/DDBJ whole genome shotgun (WGS) entry which is preliminary data.</text>
</comment>
<dbReference type="InterPro" id="IPR050218">
    <property type="entry name" value="LptD"/>
</dbReference>
<dbReference type="Pfam" id="PF03968">
    <property type="entry name" value="LptD_N"/>
    <property type="match status" value="1"/>
</dbReference>
<dbReference type="HAMAP" id="MF_01411">
    <property type="entry name" value="LPS_assembly_LptD"/>
    <property type="match status" value="1"/>
</dbReference>
<dbReference type="SMR" id="A0A0E2Z1C5"/>
<evidence type="ECO:0000313" key="8">
    <source>
        <dbReference type="EMBL" id="KFI19309.1"/>
    </source>
</evidence>
<evidence type="ECO:0000259" key="5">
    <source>
        <dbReference type="Pfam" id="PF03968"/>
    </source>
</evidence>
<evidence type="ECO:0000256" key="4">
    <source>
        <dbReference type="HAMAP-Rule" id="MF_01411"/>
    </source>
</evidence>
<dbReference type="GO" id="GO:0015920">
    <property type="term" value="P:lipopolysaccharide transport"/>
    <property type="evidence" value="ECO:0007669"/>
    <property type="project" value="InterPro"/>
</dbReference>
<keyword evidence="3 4" id="KW-0998">Cell outer membrane</keyword>
<dbReference type="PANTHER" id="PTHR30189:SF1">
    <property type="entry name" value="LPS-ASSEMBLY PROTEIN LPTD"/>
    <property type="match status" value="1"/>
</dbReference>
<dbReference type="AlphaFoldDB" id="A0A0E2Z1C5"/>
<gene>
    <name evidence="4" type="primary">lptD</name>
    <name evidence="8" type="ORF">IB75_09155</name>
</gene>
<evidence type="ECO:0000259" key="7">
    <source>
        <dbReference type="Pfam" id="PF19838"/>
    </source>
</evidence>
<evidence type="ECO:0000256" key="2">
    <source>
        <dbReference type="ARBA" id="ARBA00023136"/>
    </source>
</evidence>
<dbReference type="GO" id="GO:1990351">
    <property type="term" value="C:transporter complex"/>
    <property type="evidence" value="ECO:0007669"/>
    <property type="project" value="TreeGrafter"/>
</dbReference>
<evidence type="ECO:0000256" key="3">
    <source>
        <dbReference type="ARBA" id="ARBA00023237"/>
    </source>
</evidence>
<dbReference type="GO" id="GO:0009279">
    <property type="term" value="C:cell outer membrane"/>
    <property type="evidence" value="ECO:0007669"/>
    <property type="project" value="UniProtKB-SubCell"/>
</dbReference>
<dbReference type="Proteomes" id="UP000028839">
    <property type="component" value="Unassembled WGS sequence"/>
</dbReference>
<protein>
    <recommendedName>
        <fullName evidence="4">LPS-assembly protein LptD</fullName>
    </recommendedName>
</protein>
<dbReference type="InterPro" id="IPR005653">
    <property type="entry name" value="OstA-like_N"/>
</dbReference>
<proteinExistence type="inferred from homology"/>
<keyword evidence="2 4" id="KW-0472">Membrane</keyword>
<dbReference type="OrthoDB" id="9760225at2"/>
<feature type="domain" description="LptD C-terminal" evidence="6">
    <location>
        <begin position="294"/>
        <end position="657"/>
    </location>
</feature>
<dbReference type="PANTHER" id="PTHR30189">
    <property type="entry name" value="LPS-ASSEMBLY PROTEIN"/>
    <property type="match status" value="1"/>
</dbReference>
<dbReference type="Pfam" id="PF19838">
    <property type="entry name" value="LptD_2"/>
    <property type="match status" value="1"/>
</dbReference>
<comment type="subunit">
    <text evidence="4">Component of the lipopolysaccharide transport and assembly complex. Interacts with LptE and LptA.</text>
</comment>
<accession>A0A0E2Z1C5</accession>
<dbReference type="InterPro" id="IPR045659">
    <property type="entry name" value="LptD_2"/>
</dbReference>
<name>A0A0E2Z1C5_9GAMM</name>
<organism evidence="8 9">
    <name type="scientific">Nitrosococcus oceani C-27</name>
    <dbReference type="NCBI Taxonomy" id="314279"/>
    <lineage>
        <taxon>Bacteria</taxon>
        <taxon>Pseudomonadati</taxon>
        <taxon>Pseudomonadota</taxon>
        <taxon>Gammaproteobacteria</taxon>
        <taxon>Chromatiales</taxon>
        <taxon>Chromatiaceae</taxon>
        <taxon>Nitrosococcus</taxon>
    </lineage>
</organism>
<comment type="similarity">
    <text evidence="4">Belongs to the LptD family.</text>
</comment>
<dbReference type="HOGENOM" id="CLU_009039_0_0_6"/>
<dbReference type="Pfam" id="PF04453">
    <property type="entry name" value="LptD"/>
    <property type="match status" value="1"/>
</dbReference>
<dbReference type="EMBL" id="JPGN01000055">
    <property type="protein sequence ID" value="KFI19309.1"/>
    <property type="molecule type" value="Genomic_DNA"/>
</dbReference>
<keyword evidence="1 4" id="KW-0732">Signal</keyword>
<feature type="domain" description="LPS-assembly protein LptD central" evidence="7">
    <location>
        <begin position="202"/>
        <end position="276"/>
    </location>
</feature>
<sequence>MEHKRNNILLAGLFFLLLGLVSIARAQIPQWEKCGAFVEPASEELLDPEPRGPVNVEADRVESEKNGVSVFSGEVKFRRRGQWLDADEVLYDKPNDTVEAFGDVRYQDATMDVISDSAKVNLEADIGEAENARYFLRDYHARGEAGAVEREGSVKTELRDATFTTCDIGDNAWQLKADRVSLDHKEGVGWARGARLRLWDTTVFYVPFLRFPIDNRRKSGFLVPSGGSSSNSGIGISTPYYWNIAPNMDATITPRYLSDRGPMMEGEVRYLNPSNFGRIRGSFLPHDAKRDDYRGAFSYRHSGSPRPRWFTNLDLNLVSDDRYFEDFGNSLSIASTTVLNNSLDIGYQGNGWNALGRFQGFQTIDRSIPAFARPYQRLPQFLVDGFFPDRFLGLDVDFHGEVVRFDRDAAPPTGGVRLDFWPTVSLPFRTPGTFFTPSIGVRDTRYFLEDAPPGTDSTLSRTLPIVSMDTGAIFERSLTLWGSDLRQTLEPRAYYLYVPFEDQSAFPVFDSAPLDFYFSRLFQPNRFTGADRLNDANQLTLAVTTRLLQSDTGAELLRASIGQIQFFRDRRVTMPGAAKETDSSSLVIAEVAARLAREWSLRGELRFDPHKKQTDLGAAELHYRGDEGGLLNINYRFRRNFLEQLNVSGRYPIADNWSVVGRWYQSIADGRLLELLGGVEYDSCCWAIRLVGRSYITNIEGDRNNSVLVQLELKGLGNLGQNVERLLERSVLGYGQPF</sequence>
<comment type="function">
    <text evidence="4">Together with LptE, is involved in the assembly of lipopolysaccharide (LPS) at the surface of the outer membrane.</text>
</comment>
<dbReference type="InterPro" id="IPR020889">
    <property type="entry name" value="LipoPS_assembly_LptD"/>
</dbReference>
<evidence type="ECO:0000313" key="9">
    <source>
        <dbReference type="Proteomes" id="UP000028839"/>
    </source>
</evidence>
<dbReference type="InterPro" id="IPR007543">
    <property type="entry name" value="LptD_C"/>
</dbReference>
<comment type="subcellular location">
    <subcellularLocation>
        <location evidence="4">Cell outer membrane</location>
    </subcellularLocation>
</comment>
<evidence type="ECO:0000259" key="6">
    <source>
        <dbReference type="Pfam" id="PF04453"/>
    </source>
</evidence>